<reference evidence="2" key="1">
    <citation type="submission" date="2023-08" db="EMBL/GenBank/DDBJ databases">
        <title>A de novo genome assembly of Solanum verrucosum Schlechtendal, a Mexican diploid species geographically isolated from the other diploid A-genome species in potato relatives.</title>
        <authorList>
            <person name="Hosaka K."/>
        </authorList>
    </citation>
    <scope>NUCLEOTIDE SEQUENCE</scope>
    <source>
        <tissue evidence="2">Young leaves</tissue>
    </source>
</reference>
<evidence type="ECO:0000313" key="2">
    <source>
        <dbReference type="EMBL" id="WMV32502.1"/>
    </source>
</evidence>
<evidence type="ECO:0000259" key="1">
    <source>
        <dbReference type="Pfam" id="PF17921"/>
    </source>
</evidence>
<name>A0AAF0QXY4_SOLVR</name>
<dbReference type="Gene3D" id="1.10.340.70">
    <property type="match status" value="1"/>
</dbReference>
<dbReference type="InterPro" id="IPR041588">
    <property type="entry name" value="Integrase_H2C2"/>
</dbReference>
<protein>
    <recommendedName>
        <fullName evidence="1">Integrase zinc-binding domain-containing protein</fullName>
    </recommendedName>
</protein>
<gene>
    <name evidence="2" type="ORF">MTR67_025887</name>
</gene>
<dbReference type="EMBL" id="CP133617">
    <property type="protein sequence ID" value="WMV32502.1"/>
    <property type="molecule type" value="Genomic_DNA"/>
</dbReference>
<accession>A0AAF0QXY4</accession>
<evidence type="ECO:0000313" key="3">
    <source>
        <dbReference type="Proteomes" id="UP001234989"/>
    </source>
</evidence>
<proteinExistence type="predicted"/>
<dbReference type="PANTHER" id="PTHR47266">
    <property type="entry name" value="ENDONUCLEASE-RELATED"/>
    <property type="match status" value="1"/>
</dbReference>
<dbReference type="Pfam" id="PF17921">
    <property type="entry name" value="Integrase_H2C2"/>
    <property type="match status" value="1"/>
</dbReference>
<keyword evidence="3" id="KW-1185">Reference proteome</keyword>
<dbReference type="InterPro" id="IPR052160">
    <property type="entry name" value="Gypsy_RT_Integrase-like"/>
</dbReference>
<dbReference type="Proteomes" id="UP001234989">
    <property type="component" value="Chromosome 6"/>
</dbReference>
<sequence>MGQPSTVSTSTVGAQIASEVNLTTTDQQCSKRFQKMKPPQYQGGKSEDAYEFLTLCHEMLETVGRPEAETSNVVITDIVPVFHRPASVLFDPGSLSFLAFIQDTSVEPPSINSVPVVRELVDLFPTDLPVSKEGIRMDPAKIKTRVRWCPDVEKKGRICVPKTEELTRLILEDANCSQYFIHSGVAKMYRDLSQHYWWCGMKKDIADVVSRCLTCPQVKYEHHRPGGLSQRMPTPT</sequence>
<feature type="domain" description="Integrase zinc-binding" evidence="1">
    <location>
        <begin position="164"/>
        <end position="219"/>
    </location>
</feature>
<organism evidence="2 3">
    <name type="scientific">Solanum verrucosum</name>
    <dbReference type="NCBI Taxonomy" id="315347"/>
    <lineage>
        <taxon>Eukaryota</taxon>
        <taxon>Viridiplantae</taxon>
        <taxon>Streptophyta</taxon>
        <taxon>Embryophyta</taxon>
        <taxon>Tracheophyta</taxon>
        <taxon>Spermatophyta</taxon>
        <taxon>Magnoliopsida</taxon>
        <taxon>eudicotyledons</taxon>
        <taxon>Gunneridae</taxon>
        <taxon>Pentapetalae</taxon>
        <taxon>asterids</taxon>
        <taxon>lamiids</taxon>
        <taxon>Solanales</taxon>
        <taxon>Solanaceae</taxon>
        <taxon>Solanoideae</taxon>
        <taxon>Solaneae</taxon>
        <taxon>Solanum</taxon>
    </lineage>
</organism>
<dbReference type="AlphaFoldDB" id="A0AAF0QXY4"/>